<gene>
    <name evidence="2" type="ORF">K0U00_35875</name>
</gene>
<name>A0ABS7CEZ7_9BACL</name>
<protein>
    <submittedName>
        <fullName evidence="2">MOSC domain-containing protein</fullName>
    </submittedName>
</protein>
<dbReference type="Gene3D" id="2.40.33.20">
    <property type="entry name" value="PK beta-barrel domain-like"/>
    <property type="match status" value="1"/>
</dbReference>
<proteinExistence type="predicted"/>
<organism evidence="2 3">
    <name type="scientific">Paenibacillus sepulcri</name>
    <dbReference type="NCBI Taxonomy" id="359917"/>
    <lineage>
        <taxon>Bacteria</taxon>
        <taxon>Bacillati</taxon>
        <taxon>Bacillota</taxon>
        <taxon>Bacilli</taxon>
        <taxon>Bacillales</taxon>
        <taxon>Paenibacillaceae</taxon>
        <taxon>Paenibacillus</taxon>
    </lineage>
</organism>
<evidence type="ECO:0000259" key="1">
    <source>
        <dbReference type="PROSITE" id="PS51340"/>
    </source>
</evidence>
<feature type="domain" description="MOSC" evidence="1">
    <location>
        <begin position="1"/>
        <end position="89"/>
    </location>
</feature>
<dbReference type="SUPFAM" id="SSF50800">
    <property type="entry name" value="PK beta-barrel domain-like"/>
    <property type="match status" value="1"/>
</dbReference>
<dbReference type="Proteomes" id="UP001519887">
    <property type="component" value="Unassembled WGS sequence"/>
</dbReference>
<dbReference type="EMBL" id="JAHZIK010001648">
    <property type="protein sequence ID" value="MBW7459449.1"/>
    <property type="molecule type" value="Genomic_DNA"/>
</dbReference>
<dbReference type="InterPro" id="IPR011037">
    <property type="entry name" value="Pyrv_Knase-like_insert_dom_sf"/>
</dbReference>
<dbReference type="InterPro" id="IPR005302">
    <property type="entry name" value="MoCF_Sase_C"/>
</dbReference>
<dbReference type="Pfam" id="PF03473">
    <property type="entry name" value="MOSC"/>
    <property type="match status" value="1"/>
</dbReference>
<keyword evidence="3" id="KW-1185">Reference proteome</keyword>
<reference evidence="2 3" key="1">
    <citation type="submission" date="2021-07" db="EMBL/GenBank/DDBJ databases">
        <title>Paenibacillus radiodurans sp. nov., isolated from the southeastern edge of Tengger Desert.</title>
        <authorList>
            <person name="Zhang G."/>
        </authorList>
    </citation>
    <scope>NUCLEOTIDE SEQUENCE [LARGE SCALE GENOMIC DNA]</scope>
    <source>
        <strain evidence="2 3">CCM 7311</strain>
    </source>
</reference>
<evidence type="ECO:0000313" key="3">
    <source>
        <dbReference type="Proteomes" id="UP001519887"/>
    </source>
</evidence>
<feature type="non-terminal residue" evidence="2">
    <location>
        <position position="1"/>
    </location>
</feature>
<accession>A0ABS7CEZ7</accession>
<sequence>WLGANLLLKGLDPLTTLPLGARLVFASGAGLICEGENMPCKDPGEVIESEIYPSAAAKKFVPAAKKLRGIVCSVEREGAIRKNDVVTIIRPQS</sequence>
<dbReference type="PROSITE" id="PS51340">
    <property type="entry name" value="MOSC"/>
    <property type="match status" value="1"/>
</dbReference>
<comment type="caution">
    <text evidence="2">The sequence shown here is derived from an EMBL/GenBank/DDBJ whole genome shotgun (WGS) entry which is preliminary data.</text>
</comment>
<evidence type="ECO:0000313" key="2">
    <source>
        <dbReference type="EMBL" id="MBW7459449.1"/>
    </source>
</evidence>